<organism evidence="6 7">
    <name type="scientific">Hahella chejuensis (strain KCTC 2396)</name>
    <dbReference type="NCBI Taxonomy" id="349521"/>
    <lineage>
        <taxon>Bacteria</taxon>
        <taxon>Pseudomonadati</taxon>
        <taxon>Pseudomonadota</taxon>
        <taxon>Gammaproteobacteria</taxon>
        <taxon>Oceanospirillales</taxon>
        <taxon>Hahellaceae</taxon>
        <taxon>Hahella</taxon>
    </lineage>
</organism>
<evidence type="ECO:0000256" key="2">
    <source>
        <dbReference type="ARBA" id="ARBA00022692"/>
    </source>
</evidence>
<dbReference type="PROSITE" id="PS50929">
    <property type="entry name" value="ABC_TM1F"/>
    <property type="match status" value="1"/>
</dbReference>
<evidence type="ECO:0000256" key="4">
    <source>
        <dbReference type="ARBA" id="ARBA00023136"/>
    </source>
</evidence>
<evidence type="ECO:0000256" key="1">
    <source>
        <dbReference type="ARBA" id="ARBA00004651"/>
    </source>
</evidence>
<evidence type="ECO:0000256" key="3">
    <source>
        <dbReference type="ARBA" id="ARBA00022989"/>
    </source>
</evidence>
<dbReference type="InterPro" id="IPR036640">
    <property type="entry name" value="ABC1_TM_sf"/>
</dbReference>
<dbReference type="SUPFAM" id="SSF90123">
    <property type="entry name" value="ABC transporter transmembrane region"/>
    <property type="match status" value="1"/>
</dbReference>
<feature type="domain" description="ABC transmembrane type-1" evidence="5">
    <location>
        <begin position="30"/>
        <end position="276"/>
    </location>
</feature>
<evidence type="ECO:0000259" key="5">
    <source>
        <dbReference type="PROSITE" id="PS50929"/>
    </source>
</evidence>
<dbReference type="eggNOG" id="COG2274">
    <property type="taxonomic scope" value="Bacteria"/>
</dbReference>
<accession>Q2SMP5</accession>
<evidence type="ECO:0000313" key="7">
    <source>
        <dbReference type="Proteomes" id="UP000000238"/>
    </source>
</evidence>
<dbReference type="KEGG" id="hch:HCH_01206"/>
<dbReference type="GO" id="GO:0140359">
    <property type="term" value="F:ABC-type transporter activity"/>
    <property type="evidence" value="ECO:0007669"/>
    <property type="project" value="InterPro"/>
</dbReference>
<dbReference type="GO" id="GO:0005886">
    <property type="term" value="C:plasma membrane"/>
    <property type="evidence" value="ECO:0007669"/>
    <property type="project" value="UniProtKB-SubCell"/>
</dbReference>
<sequence length="293" mass="32761">MEGLAMNVIPEIGLRRILKEFRWRVGLTWLLVFLEYALDAAIPLLIGLAIDDMLSGGSTQLAWLVCAFVLITAIAVLRRFYDTRAYSKIRVKLGSELDQRQQALSVSIRNARLQMATELVDFIEKDTPELFAAVITLVASAMILSSFSMDLAMSSLGLLVAMLTIYLCFHQRFFRLNGGLNSQMERQVSILSARQPGQLLKHLHAIRHWQVRLSDAESIVYGLIFLLITAFVVLNLWLCSGYVGITTGALFSIVTYSWQFGDAAVSLPTTLQSWSRLHEITIRLNNPEAHGAA</sequence>
<dbReference type="Gene3D" id="1.20.1560.10">
    <property type="entry name" value="ABC transporter type 1, transmembrane domain"/>
    <property type="match status" value="1"/>
</dbReference>
<keyword evidence="4" id="KW-0472">Membrane</keyword>
<proteinExistence type="predicted"/>
<name>Q2SMP5_HAHCH</name>
<keyword evidence="3" id="KW-1133">Transmembrane helix</keyword>
<dbReference type="GO" id="GO:0005524">
    <property type="term" value="F:ATP binding"/>
    <property type="evidence" value="ECO:0007669"/>
    <property type="project" value="InterPro"/>
</dbReference>
<dbReference type="EMBL" id="CP000155">
    <property type="protein sequence ID" value="ABC28079.1"/>
    <property type="molecule type" value="Genomic_DNA"/>
</dbReference>
<dbReference type="AlphaFoldDB" id="Q2SMP5"/>
<dbReference type="Pfam" id="PF13748">
    <property type="entry name" value="ABC_membrane_3"/>
    <property type="match status" value="1"/>
</dbReference>
<dbReference type="InterPro" id="IPR011527">
    <property type="entry name" value="ABC1_TM_dom"/>
</dbReference>
<protein>
    <submittedName>
        <fullName evidence="6">ABC-type multidrug transport system, ATPase and permease components</fullName>
    </submittedName>
</protein>
<dbReference type="HOGENOM" id="CLU_081577_0_0_6"/>
<evidence type="ECO:0000313" key="6">
    <source>
        <dbReference type="EMBL" id="ABC28079.1"/>
    </source>
</evidence>
<comment type="subcellular location">
    <subcellularLocation>
        <location evidence="1">Cell membrane</location>
        <topology evidence="1">Multi-pass membrane protein</topology>
    </subcellularLocation>
</comment>
<dbReference type="STRING" id="349521.HCH_01206"/>
<dbReference type="Proteomes" id="UP000000238">
    <property type="component" value="Chromosome"/>
</dbReference>
<gene>
    <name evidence="6" type="ordered locus">HCH_01206</name>
</gene>
<keyword evidence="7" id="KW-1185">Reference proteome</keyword>
<keyword evidence="2" id="KW-0812">Transmembrane</keyword>
<reference evidence="6 7" key="1">
    <citation type="journal article" date="2005" name="Nucleic Acids Res.">
        <title>Genomic blueprint of Hahella chejuensis, a marine microbe producing an algicidal agent.</title>
        <authorList>
            <person name="Jeong H."/>
            <person name="Yim J.H."/>
            <person name="Lee C."/>
            <person name="Choi S.-H."/>
            <person name="Park Y.K."/>
            <person name="Yoon S.H."/>
            <person name="Hur C.-G."/>
            <person name="Kang H.-Y."/>
            <person name="Kim D."/>
            <person name="Lee H.H."/>
            <person name="Park K.H."/>
            <person name="Park S.-H."/>
            <person name="Park H.-S."/>
            <person name="Lee H.K."/>
            <person name="Oh T.K."/>
            <person name="Kim J.F."/>
        </authorList>
    </citation>
    <scope>NUCLEOTIDE SEQUENCE [LARGE SCALE GENOMIC DNA]</scope>
    <source>
        <strain evidence="6 7">KCTC 2396</strain>
    </source>
</reference>